<dbReference type="EMBL" id="MLAK01000648">
    <property type="protein sequence ID" value="OHT09124.1"/>
    <property type="molecule type" value="Genomic_DNA"/>
</dbReference>
<comment type="caution">
    <text evidence="4">The sequence shown here is derived from an EMBL/GenBank/DDBJ whole genome shotgun (WGS) entry which is preliminary data.</text>
</comment>
<dbReference type="InterPro" id="IPR001394">
    <property type="entry name" value="Peptidase_C19_UCH"/>
</dbReference>
<dbReference type="PROSITE" id="PS50235">
    <property type="entry name" value="USP_3"/>
    <property type="match status" value="1"/>
</dbReference>
<reference evidence="4" key="1">
    <citation type="submission" date="2016-10" db="EMBL/GenBank/DDBJ databases">
        <authorList>
            <person name="Benchimol M."/>
            <person name="Almeida L.G."/>
            <person name="Vasconcelos A.T."/>
            <person name="Perreira-Neves A."/>
            <person name="Rosa I.A."/>
            <person name="Tasca T."/>
            <person name="Bogo M.R."/>
            <person name="de Souza W."/>
        </authorList>
    </citation>
    <scope>NUCLEOTIDE SEQUENCE [LARGE SCALE GENOMIC DNA]</scope>
    <source>
        <strain evidence="4">K</strain>
    </source>
</reference>
<accession>A0A1J4KH18</accession>
<evidence type="ECO:0000313" key="5">
    <source>
        <dbReference type="Proteomes" id="UP000179807"/>
    </source>
</evidence>
<dbReference type="InterPro" id="IPR006615">
    <property type="entry name" value="Pept_C19_DUSP"/>
</dbReference>
<feature type="domain" description="DUSP" evidence="3">
    <location>
        <begin position="1"/>
        <end position="101"/>
    </location>
</feature>
<sequence length="631" mass="70922">MKKQIKASIISLMPQFNGMPRNQKTRNICLVDAQWFADLKEWVDSDDNTPLHKINNEDLSKKLKNGANVEEIADYELVEMNVYDALVKVFGGGPAIIRPYMAHPVTKIPCVVISPIKFNINIEGNVLTRTGNPDWTVRDFLISLADKIKVQASEQRLKGADESHFLDDNMKLREVYDTVGSDLVLEMNLNVLFNHSLILPRAFSDIARNVSTGAASTSSLRLDLHTLKSVDSQSHRSQGTVVYSFLNSILFSIVKLPQFTKLIQSYYDAISGQQSLESNLVPRSSSDLTLNMNHQDPPTISCQQKNDNQDCSSNDDEDDVKSESESAKSKSSSRSNSKSNSSKSNHSTNSDSRYHEGCQQYNSTSSILTFDHENFIERPDTLITLLNDYINESNQFQNSLLTPSVYAARFFRIVPEVASNPRLFDPSLVISSIVSRLSKETNSDLSSSFVVQILREVSCSKCNCKETFIENVTCLRFESFPSKIFKKTNLMDCFDPYLESFKKSPKCKNCRKSSNIRESVKIANASEFLIINIARNVSSGEISPRSNRKAVEVNYPLNLSLNKVKGKNVKLNYKLIEVISQANIKSSKSRVMIKLDQEDNWMFYNETKAVLSNSKAALVPGSAAVLFYQKV</sequence>
<evidence type="ECO:0000259" key="2">
    <source>
        <dbReference type="PROSITE" id="PS50235"/>
    </source>
</evidence>
<dbReference type="InterPro" id="IPR038765">
    <property type="entry name" value="Papain-like_cys_pep_sf"/>
</dbReference>
<proteinExistence type="predicted"/>
<evidence type="ECO:0000256" key="1">
    <source>
        <dbReference type="SAM" id="MobiDB-lite"/>
    </source>
</evidence>
<dbReference type="Proteomes" id="UP000179807">
    <property type="component" value="Unassembled WGS sequence"/>
</dbReference>
<feature type="compositionally biased region" description="Polar residues" evidence="1">
    <location>
        <begin position="283"/>
        <end position="311"/>
    </location>
</feature>
<dbReference type="Gene3D" id="3.90.70.10">
    <property type="entry name" value="Cysteine proteinases"/>
    <property type="match status" value="1"/>
</dbReference>
<protein>
    <submittedName>
        <fullName evidence="4">Uncharacterized protein</fullName>
    </submittedName>
</protein>
<feature type="domain" description="USP" evidence="2">
    <location>
        <begin position="356"/>
        <end position="631"/>
    </location>
</feature>
<gene>
    <name evidence="4" type="ORF">TRFO_22136</name>
</gene>
<feature type="compositionally biased region" description="Low complexity" evidence="1">
    <location>
        <begin position="329"/>
        <end position="351"/>
    </location>
</feature>
<dbReference type="Pfam" id="PF06337">
    <property type="entry name" value="DUSP"/>
    <property type="match status" value="1"/>
</dbReference>
<dbReference type="GO" id="GO:0016579">
    <property type="term" value="P:protein deubiquitination"/>
    <property type="evidence" value="ECO:0007669"/>
    <property type="project" value="InterPro"/>
</dbReference>
<keyword evidence="5" id="KW-1185">Reference proteome</keyword>
<feature type="region of interest" description="Disordered" evidence="1">
    <location>
        <begin position="283"/>
        <end position="357"/>
    </location>
</feature>
<dbReference type="GO" id="GO:0004843">
    <property type="term" value="F:cysteine-type deubiquitinase activity"/>
    <property type="evidence" value="ECO:0007669"/>
    <property type="project" value="InterPro"/>
</dbReference>
<dbReference type="GeneID" id="94837086"/>
<dbReference type="VEuPathDB" id="TrichDB:TRFO_22136"/>
<dbReference type="Gene3D" id="3.30.2230.10">
    <property type="entry name" value="DUSP-like"/>
    <property type="match status" value="1"/>
</dbReference>
<dbReference type="InterPro" id="IPR028889">
    <property type="entry name" value="USP"/>
</dbReference>
<name>A0A1J4KH18_9EUKA</name>
<dbReference type="SUPFAM" id="SSF54001">
    <property type="entry name" value="Cysteine proteinases"/>
    <property type="match status" value="1"/>
</dbReference>
<dbReference type="SUPFAM" id="SSF143791">
    <property type="entry name" value="DUSP-like"/>
    <property type="match status" value="1"/>
</dbReference>
<dbReference type="AlphaFoldDB" id="A0A1J4KH18"/>
<dbReference type="PROSITE" id="PS51283">
    <property type="entry name" value="DUSP"/>
    <property type="match status" value="1"/>
</dbReference>
<evidence type="ECO:0000313" key="4">
    <source>
        <dbReference type="EMBL" id="OHT09124.1"/>
    </source>
</evidence>
<dbReference type="OrthoDB" id="289038at2759"/>
<dbReference type="SMART" id="SM00695">
    <property type="entry name" value="DUSP"/>
    <property type="match status" value="1"/>
</dbReference>
<dbReference type="RefSeq" id="XP_068362260.1">
    <property type="nucleotide sequence ID" value="XM_068502382.1"/>
</dbReference>
<dbReference type="Pfam" id="PF00443">
    <property type="entry name" value="UCH"/>
    <property type="match status" value="1"/>
</dbReference>
<evidence type="ECO:0000259" key="3">
    <source>
        <dbReference type="PROSITE" id="PS51283"/>
    </source>
</evidence>
<organism evidence="4 5">
    <name type="scientific">Tritrichomonas foetus</name>
    <dbReference type="NCBI Taxonomy" id="1144522"/>
    <lineage>
        <taxon>Eukaryota</taxon>
        <taxon>Metamonada</taxon>
        <taxon>Parabasalia</taxon>
        <taxon>Tritrichomonadida</taxon>
        <taxon>Tritrichomonadidae</taxon>
        <taxon>Tritrichomonas</taxon>
    </lineage>
</organism>
<dbReference type="InterPro" id="IPR035927">
    <property type="entry name" value="DUSP-like_sf"/>
</dbReference>